<dbReference type="Proteomes" id="UP001208570">
    <property type="component" value="Unassembled WGS sequence"/>
</dbReference>
<feature type="domain" description="Mic1" evidence="2">
    <location>
        <begin position="476"/>
        <end position="572"/>
    </location>
</feature>
<dbReference type="EMBL" id="JAODUP010000016">
    <property type="protein sequence ID" value="KAK2168546.1"/>
    <property type="molecule type" value="Genomic_DNA"/>
</dbReference>
<keyword evidence="1" id="KW-0472">Membrane</keyword>
<dbReference type="PANTHER" id="PTHR12897">
    <property type="entry name" value="COLON CANCER-ASSOCIATED PROTEIN MIC1"/>
    <property type="match status" value="1"/>
</dbReference>
<comment type="caution">
    <text evidence="4">The sequence shown here is derived from an EMBL/GenBank/DDBJ whole genome shotgun (WGS) entry which is preliminary data.</text>
</comment>
<dbReference type="InterPro" id="IPR009755">
    <property type="entry name" value="RMC1_C"/>
</dbReference>
<dbReference type="GO" id="GO:0035658">
    <property type="term" value="C:Mon1-Ccz1 complex"/>
    <property type="evidence" value="ECO:0007669"/>
    <property type="project" value="InterPro"/>
</dbReference>
<evidence type="ECO:0000313" key="4">
    <source>
        <dbReference type="EMBL" id="KAK2168546.1"/>
    </source>
</evidence>
<organism evidence="4 5">
    <name type="scientific">Paralvinella palmiformis</name>
    <dbReference type="NCBI Taxonomy" id="53620"/>
    <lineage>
        <taxon>Eukaryota</taxon>
        <taxon>Metazoa</taxon>
        <taxon>Spiralia</taxon>
        <taxon>Lophotrochozoa</taxon>
        <taxon>Annelida</taxon>
        <taxon>Polychaeta</taxon>
        <taxon>Sedentaria</taxon>
        <taxon>Canalipalpata</taxon>
        <taxon>Terebellida</taxon>
        <taxon>Terebelliformia</taxon>
        <taxon>Alvinellidae</taxon>
        <taxon>Paralvinella</taxon>
    </lineage>
</organism>
<dbReference type="AlphaFoldDB" id="A0AAD9KCA6"/>
<dbReference type="GO" id="GO:0031902">
    <property type="term" value="C:late endosome membrane"/>
    <property type="evidence" value="ECO:0007669"/>
    <property type="project" value="TreeGrafter"/>
</dbReference>
<reference evidence="4" key="1">
    <citation type="journal article" date="2023" name="Mol. Biol. Evol.">
        <title>Third-Generation Sequencing Reveals the Adaptive Role of the Epigenome in Three Deep-Sea Polychaetes.</title>
        <authorList>
            <person name="Perez M."/>
            <person name="Aroh O."/>
            <person name="Sun Y."/>
            <person name="Lan Y."/>
            <person name="Juniper S.K."/>
            <person name="Young C.R."/>
            <person name="Angers B."/>
            <person name="Qian P.Y."/>
        </authorList>
    </citation>
    <scope>NUCLEOTIDE SEQUENCE</scope>
    <source>
        <strain evidence="4">P08H-3</strain>
    </source>
</reference>
<feature type="transmembrane region" description="Helical" evidence="1">
    <location>
        <begin position="140"/>
        <end position="166"/>
    </location>
</feature>
<evidence type="ECO:0008006" key="6">
    <source>
        <dbReference type="Google" id="ProtNLM"/>
    </source>
</evidence>
<evidence type="ECO:0000259" key="2">
    <source>
        <dbReference type="Pfam" id="PF07035"/>
    </source>
</evidence>
<keyword evidence="1" id="KW-1133">Transmembrane helix</keyword>
<dbReference type="GO" id="GO:0005765">
    <property type="term" value="C:lysosomal membrane"/>
    <property type="evidence" value="ECO:0007669"/>
    <property type="project" value="TreeGrafter"/>
</dbReference>
<accession>A0AAD9KCA6</accession>
<protein>
    <recommendedName>
        <fullName evidence="6">Mic1 domain-containing protein</fullName>
    </recommendedName>
</protein>
<sequence length="595" mass="67161">MAGQAEDNFYIALSSNPIRFEPVSQVTNVFFDDTNLQVFAVRSGGAAGVVVKGADERKNITFRMDDKGEVISMKFSYDMKVLALQCSAKSVGKSTKIIGFVWTASNEIVFVTDFGIELYQVQLEKKSLKMLKSYSFGINWYSWLPGSAVLLLSTGTLGNVLLPFYFKPGSMMKLTKFEVDLPAIPRPPKLSLLQHDVSMAVIYGKLYVIVLRHQPKPGGAVGAEIALYHIPRDNATRKAHILKLDMSGRFAVNIVDNLVIVHHQASKTSMFFDIMLKGDTDGYVVTHQPVLSPLPIKPFKLKLQSVPTSSGVEVQEYTCEMFIDSPNWIAFQPNIIIDAKLGCMWYVQLRLSPLILMIPDKCLLVEFLLLRRDSKMVLLSVCKQILMPETQAKLTTISRVFNMLNKVYFNYLEAEVQAMAADHPNVLQTPVIDQSDMYTHVFSIYAERTDIPYKFMVSVLIEYIRSLSQFQVPVQACLLLSLESVYPPAHQLSLDMLKRLGTANEQIVEVLLSKQQLLPAIRFLRSAGMLDQISARKFLEAARLTGDKMIFYTVYKFFEQRNIRTRGSAKFSPGEHCEQYVRHYEHLYGSSGVTA</sequence>
<feature type="domain" description="Mic1" evidence="2">
    <location>
        <begin position="371"/>
        <end position="475"/>
    </location>
</feature>
<proteinExistence type="predicted"/>
<gene>
    <name evidence="4" type="ORF">LSH36_16g11043</name>
</gene>
<dbReference type="InterPro" id="IPR040371">
    <property type="entry name" value="RMC1"/>
</dbReference>
<keyword evidence="5" id="KW-1185">Reference proteome</keyword>
<dbReference type="GO" id="GO:0010506">
    <property type="term" value="P:regulation of autophagy"/>
    <property type="evidence" value="ECO:0007669"/>
    <property type="project" value="InterPro"/>
</dbReference>
<evidence type="ECO:0000256" key="1">
    <source>
        <dbReference type="SAM" id="Phobius"/>
    </source>
</evidence>
<evidence type="ECO:0000259" key="3">
    <source>
        <dbReference type="Pfam" id="PF21029"/>
    </source>
</evidence>
<dbReference type="InterPro" id="IPR049040">
    <property type="entry name" value="RMC1_N"/>
</dbReference>
<feature type="domain" description="Regulator of MON1-CCZ1 complex N-terminal" evidence="3">
    <location>
        <begin position="29"/>
        <end position="91"/>
    </location>
</feature>
<dbReference type="Pfam" id="PF21029">
    <property type="entry name" value="RMC1_N"/>
    <property type="match status" value="1"/>
</dbReference>
<name>A0AAD9KCA6_9ANNE</name>
<evidence type="ECO:0000313" key="5">
    <source>
        <dbReference type="Proteomes" id="UP001208570"/>
    </source>
</evidence>
<dbReference type="PANTHER" id="PTHR12897:SF4">
    <property type="entry name" value="REGULATOR OF MON1-CCZ1 COMPLEX"/>
    <property type="match status" value="1"/>
</dbReference>
<keyword evidence="1" id="KW-0812">Transmembrane</keyword>
<dbReference type="Pfam" id="PF07035">
    <property type="entry name" value="RMC1_C"/>
    <property type="match status" value="2"/>
</dbReference>